<proteinExistence type="predicted"/>
<gene>
    <name evidence="2" type="ORF">ASPFODRAFT_54492</name>
</gene>
<dbReference type="EMBL" id="KV878270">
    <property type="protein sequence ID" value="OJZ79840.1"/>
    <property type="molecule type" value="Genomic_DNA"/>
</dbReference>
<dbReference type="VEuPathDB" id="FungiDB:ASPFODRAFT_54492"/>
<feature type="region of interest" description="Disordered" evidence="1">
    <location>
        <begin position="200"/>
        <end position="224"/>
    </location>
</feature>
<evidence type="ECO:0000313" key="3">
    <source>
        <dbReference type="Proteomes" id="UP000184063"/>
    </source>
</evidence>
<evidence type="ECO:0008006" key="4">
    <source>
        <dbReference type="Google" id="ProtNLM"/>
    </source>
</evidence>
<reference evidence="3" key="1">
    <citation type="journal article" date="2017" name="Genome Biol.">
        <title>Comparative genomics reveals high biological diversity and specific adaptations in the industrially and medically important fungal genus Aspergillus.</title>
        <authorList>
            <person name="de Vries R.P."/>
            <person name="Riley R."/>
            <person name="Wiebenga A."/>
            <person name="Aguilar-Osorio G."/>
            <person name="Amillis S."/>
            <person name="Uchima C.A."/>
            <person name="Anderluh G."/>
            <person name="Asadollahi M."/>
            <person name="Askin M."/>
            <person name="Barry K."/>
            <person name="Battaglia E."/>
            <person name="Bayram O."/>
            <person name="Benocci T."/>
            <person name="Braus-Stromeyer S.A."/>
            <person name="Caldana C."/>
            <person name="Canovas D."/>
            <person name="Cerqueira G.C."/>
            <person name="Chen F."/>
            <person name="Chen W."/>
            <person name="Choi C."/>
            <person name="Clum A."/>
            <person name="Dos Santos R.A."/>
            <person name="Damasio A.R."/>
            <person name="Diallinas G."/>
            <person name="Emri T."/>
            <person name="Fekete E."/>
            <person name="Flipphi M."/>
            <person name="Freyberg S."/>
            <person name="Gallo A."/>
            <person name="Gournas C."/>
            <person name="Habgood R."/>
            <person name="Hainaut M."/>
            <person name="Harispe M.L."/>
            <person name="Henrissat B."/>
            <person name="Hilden K.S."/>
            <person name="Hope R."/>
            <person name="Hossain A."/>
            <person name="Karabika E."/>
            <person name="Karaffa L."/>
            <person name="Karanyi Z."/>
            <person name="Krasevec N."/>
            <person name="Kuo A."/>
            <person name="Kusch H."/>
            <person name="LaButti K."/>
            <person name="Lagendijk E.L."/>
            <person name="Lapidus A."/>
            <person name="Levasseur A."/>
            <person name="Lindquist E."/>
            <person name="Lipzen A."/>
            <person name="Logrieco A.F."/>
            <person name="MacCabe A."/>
            <person name="Maekelae M.R."/>
            <person name="Malavazi I."/>
            <person name="Melin P."/>
            <person name="Meyer V."/>
            <person name="Mielnichuk N."/>
            <person name="Miskei M."/>
            <person name="Molnar A.P."/>
            <person name="Mule G."/>
            <person name="Ngan C.Y."/>
            <person name="Orejas M."/>
            <person name="Orosz E."/>
            <person name="Ouedraogo J.P."/>
            <person name="Overkamp K.M."/>
            <person name="Park H.-S."/>
            <person name="Perrone G."/>
            <person name="Piumi F."/>
            <person name="Punt P.J."/>
            <person name="Ram A.F."/>
            <person name="Ramon A."/>
            <person name="Rauscher S."/>
            <person name="Record E."/>
            <person name="Riano-Pachon D.M."/>
            <person name="Robert V."/>
            <person name="Roehrig J."/>
            <person name="Ruller R."/>
            <person name="Salamov A."/>
            <person name="Salih N.S."/>
            <person name="Samson R.A."/>
            <person name="Sandor E."/>
            <person name="Sanguinetti M."/>
            <person name="Schuetze T."/>
            <person name="Sepcic K."/>
            <person name="Shelest E."/>
            <person name="Sherlock G."/>
            <person name="Sophianopoulou V."/>
            <person name="Squina F.M."/>
            <person name="Sun H."/>
            <person name="Susca A."/>
            <person name="Todd R.B."/>
            <person name="Tsang A."/>
            <person name="Unkles S.E."/>
            <person name="van de Wiele N."/>
            <person name="van Rossen-Uffink D."/>
            <person name="Oliveira J.V."/>
            <person name="Vesth T.C."/>
            <person name="Visser J."/>
            <person name="Yu J.-H."/>
            <person name="Zhou M."/>
            <person name="Andersen M.R."/>
            <person name="Archer D.B."/>
            <person name="Baker S.E."/>
            <person name="Benoit I."/>
            <person name="Brakhage A.A."/>
            <person name="Braus G.H."/>
            <person name="Fischer R."/>
            <person name="Frisvad J.C."/>
            <person name="Goldman G.H."/>
            <person name="Houbraken J."/>
            <person name="Oakley B."/>
            <person name="Pocsi I."/>
            <person name="Scazzocchio C."/>
            <person name="Seiboth B."/>
            <person name="vanKuyk P.A."/>
            <person name="Wortman J."/>
            <person name="Dyer P.S."/>
            <person name="Grigoriev I.V."/>
        </authorList>
    </citation>
    <scope>NUCLEOTIDE SEQUENCE [LARGE SCALE GENOMIC DNA]</scope>
    <source>
        <strain evidence="3">CBS 106.47</strain>
    </source>
</reference>
<feature type="compositionally biased region" description="Basic and acidic residues" evidence="1">
    <location>
        <begin position="200"/>
        <end position="214"/>
    </location>
</feature>
<accession>A0A1M3SZA0</accession>
<organism evidence="2 3">
    <name type="scientific">Aspergillus luchuensis (strain CBS 106.47)</name>
    <dbReference type="NCBI Taxonomy" id="1137211"/>
    <lineage>
        <taxon>Eukaryota</taxon>
        <taxon>Fungi</taxon>
        <taxon>Dikarya</taxon>
        <taxon>Ascomycota</taxon>
        <taxon>Pezizomycotina</taxon>
        <taxon>Eurotiomycetes</taxon>
        <taxon>Eurotiomycetidae</taxon>
        <taxon>Eurotiales</taxon>
        <taxon>Aspergillaceae</taxon>
        <taxon>Aspergillus</taxon>
        <taxon>Aspergillus subgen. Circumdati</taxon>
    </lineage>
</organism>
<protein>
    <recommendedName>
        <fullName evidence="4">RNase H type-1 domain-containing protein</fullName>
    </recommendedName>
</protein>
<name>A0A1M3SZA0_ASPLC</name>
<dbReference type="Proteomes" id="UP000184063">
    <property type="component" value="Unassembled WGS sequence"/>
</dbReference>
<sequence length="253" mass="27748">MPDPQSAPGGSIQIVISSSARNGFVGFGVAIEKQPPQYRKLNLKTFSMALGARSEQNPFSAELAAIAHTLNGLVGLKDFRLRLLTSNKAAALTIQNPRQQSGQGFVCLTYKLINRLRRKGNHIKILWIPTSKDNKLLGLAKEQAKAATHEDAIPQAQVSRMKSTTGHHESLVRWYRETRQTSGCSPLRKTHPVAVRSTVVERSKRAGPTPDRHGTSKWVSPPSQRCATPNLEAIRTTIRFAIATGRLDVTLAS</sequence>
<evidence type="ECO:0000313" key="2">
    <source>
        <dbReference type="EMBL" id="OJZ79840.1"/>
    </source>
</evidence>
<dbReference type="AlphaFoldDB" id="A0A1M3SZA0"/>
<dbReference type="OrthoDB" id="3261222at2759"/>
<evidence type="ECO:0000256" key="1">
    <source>
        <dbReference type="SAM" id="MobiDB-lite"/>
    </source>
</evidence>